<organism evidence="1 2">
    <name type="scientific">Dichomitus squalens</name>
    <dbReference type="NCBI Taxonomy" id="114155"/>
    <lineage>
        <taxon>Eukaryota</taxon>
        <taxon>Fungi</taxon>
        <taxon>Dikarya</taxon>
        <taxon>Basidiomycota</taxon>
        <taxon>Agaricomycotina</taxon>
        <taxon>Agaricomycetes</taxon>
        <taxon>Polyporales</taxon>
        <taxon>Polyporaceae</taxon>
        <taxon>Dichomitus</taxon>
    </lineage>
</organism>
<keyword evidence="2" id="KW-1185">Reference proteome</keyword>
<accession>A0A4Q9PBM6</accession>
<evidence type="ECO:0000313" key="2">
    <source>
        <dbReference type="Proteomes" id="UP000292082"/>
    </source>
</evidence>
<name>A0A4Q9PBM6_9APHY</name>
<reference evidence="1 2" key="1">
    <citation type="submission" date="2019-01" db="EMBL/GenBank/DDBJ databases">
        <title>Draft genome sequences of three monokaryotic isolates of the white-rot basidiomycete fungus Dichomitus squalens.</title>
        <authorList>
            <consortium name="DOE Joint Genome Institute"/>
            <person name="Lopez S.C."/>
            <person name="Andreopoulos B."/>
            <person name="Pangilinan J."/>
            <person name="Lipzen A."/>
            <person name="Riley R."/>
            <person name="Ahrendt S."/>
            <person name="Ng V."/>
            <person name="Barry K."/>
            <person name="Daum C."/>
            <person name="Grigoriev I.V."/>
            <person name="Hilden K.S."/>
            <person name="Makela M.R."/>
            <person name="de Vries R.P."/>
        </authorList>
    </citation>
    <scope>NUCLEOTIDE SEQUENCE [LARGE SCALE GENOMIC DNA]</scope>
    <source>
        <strain evidence="1 2">CBS 464.89</strain>
    </source>
</reference>
<gene>
    <name evidence="1" type="ORF">BD310DRAFT_258748</name>
</gene>
<dbReference type="Proteomes" id="UP000292082">
    <property type="component" value="Unassembled WGS sequence"/>
</dbReference>
<protein>
    <submittedName>
        <fullName evidence="1">Uncharacterized protein</fullName>
    </submittedName>
</protein>
<dbReference type="EMBL" id="ML145264">
    <property type="protein sequence ID" value="TBU52150.1"/>
    <property type="molecule type" value="Genomic_DNA"/>
</dbReference>
<sequence>MPDVRGIAMAIWSRSMIISRESASASQHSRHQMCFAMHTAPAVATISHMNEPPFITCEYLRSDLNARTGTGGRCPFLSGATVDNELVGEHGVDHHGRGQARRKAACLVVANRWSLSRITCM</sequence>
<proteinExistence type="predicted"/>
<evidence type="ECO:0000313" key="1">
    <source>
        <dbReference type="EMBL" id="TBU52150.1"/>
    </source>
</evidence>
<dbReference type="AlphaFoldDB" id="A0A4Q9PBM6"/>